<evidence type="ECO:0000256" key="1">
    <source>
        <dbReference type="ARBA" id="ARBA00010493"/>
    </source>
</evidence>
<proteinExistence type="inferred from homology"/>
<dbReference type="RefSeq" id="WP_132985358.1">
    <property type="nucleotide sequence ID" value="NZ_BMME01000001.1"/>
</dbReference>
<keyword evidence="6" id="KW-1185">Reference proteome</keyword>
<organism evidence="5 6">
    <name type="scientific">Luteimonas terricola</name>
    <dbReference type="NCBI Taxonomy" id="645597"/>
    <lineage>
        <taxon>Bacteria</taxon>
        <taxon>Pseudomonadati</taxon>
        <taxon>Pseudomonadota</taxon>
        <taxon>Gammaproteobacteria</taxon>
        <taxon>Lysobacterales</taxon>
        <taxon>Lysobacteraceae</taxon>
        <taxon>Luteimonas</taxon>
    </lineage>
</organism>
<dbReference type="InterPro" id="IPR043129">
    <property type="entry name" value="ATPase_NBD"/>
</dbReference>
<dbReference type="CDD" id="cd24032">
    <property type="entry name" value="ASKHA_NBD_TsaB"/>
    <property type="match status" value="1"/>
</dbReference>
<dbReference type="Pfam" id="PF00814">
    <property type="entry name" value="TsaD"/>
    <property type="match status" value="1"/>
</dbReference>
<evidence type="ECO:0000313" key="6">
    <source>
        <dbReference type="Proteomes" id="UP000599009"/>
    </source>
</evidence>
<feature type="domain" description="Gcp-like" evidence="4">
    <location>
        <begin position="28"/>
        <end position="239"/>
    </location>
</feature>
<sequence>MRLLAIETSTEACSVAVLVGDAVIERFELAPRRHAELVLPWSEALLAEAGLRRADLDAIAVGRGPGAFTGVRLGISIAQGIALALDRPLLPVSTLAVLAWGGLRGAAEGEAAGREGGASDAGAAGTRPVLAAIDARMGEVYVGAFVREGSGLRALDREVVAAPEAVELPPGEDWHGVGTGFAAADGALVRRLGSRLAAVDAEALPRAADLARLAVLAHVAGGAVAPERVEPAYLRDNVALTLAEQVAARAPRG</sequence>
<evidence type="ECO:0000313" key="5">
    <source>
        <dbReference type="EMBL" id="GGK00074.1"/>
    </source>
</evidence>
<dbReference type="PANTHER" id="PTHR11735">
    <property type="entry name" value="TRNA N6-ADENOSINE THREONYLCARBAMOYLTRANSFERASE"/>
    <property type="match status" value="1"/>
</dbReference>
<evidence type="ECO:0000259" key="4">
    <source>
        <dbReference type="Pfam" id="PF00814"/>
    </source>
</evidence>
<dbReference type="PANTHER" id="PTHR11735:SF11">
    <property type="entry name" value="TRNA THREONYLCARBAMOYLADENOSINE BIOSYNTHESIS PROTEIN TSAB"/>
    <property type="match status" value="1"/>
</dbReference>
<gene>
    <name evidence="5" type="ORF">GCM10011394_06590</name>
</gene>
<dbReference type="NCBIfam" id="TIGR03725">
    <property type="entry name" value="T6A_YeaZ"/>
    <property type="match status" value="1"/>
</dbReference>
<dbReference type="EMBL" id="BMME01000001">
    <property type="protein sequence ID" value="GGK00074.1"/>
    <property type="molecule type" value="Genomic_DNA"/>
</dbReference>
<name>A0ABQ2E7X5_9GAMM</name>
<accession>A0ABQ2E7X5</accession>
<dbReference type="InterPro" id="IPR000905">
    <property type="entry name" value="Gcp-like_dom"/>
</dbReference>
<dbReference type="InterPro" id="IPR022496">
    <property type="entry name" value="T6A_TsaB"/>
</dbReference>
<dbReference type="Gene3D" id="3.30.420.40">
    <property type="match status" value="2"/>
</dbReference>
<comment type="similarity">
    <text evidence="1">Belongs to the KAE1 / TsaD family. TsaB subfamily.</text>
</comment>
<dbReference type="Proteomes" id="UP000599009">
    <property type="component" value="Unassembled WGS sequence"/>
</dbReference>
<comment type="caution">
    <text evidence="5">The sequence shown here is derived from an EMBL/GenBank/DDBJ whole genome shotgun (WGS) entry which is preliminary data.</text>
</comment>
<reference evidence="6" key="1">
    <citation type="journal article" date="2019" name="Int. J. Syst. Evol. Microbiol.">
        <title>The Global Catalogue of Microorganisms (GCM) 10K type strain sequencing project: providing services to taxonomists for standard genome sequencing and annotation.</title>
        <authorList>
            <consortium name="The Broad Institute Genomics Platform"/>
            <consortium name="The Broad Institute Genome Sequencing Center for Infectious Disease"/>
            <person name="Wu L."/>
            <person name="Ma J."/>
        </authorList>
    </citation>
    <scope>NUCLEOTIDE SEQUENCE [LARGE SCALE GENOMIC DNA]</scope>
    <source>
        <strain evidence="6">CGMCC 1.8985</strain>
    </source>
</reference>
<dbReference type="SUPFAM" id="SSF53067">
    <property type="entry name" value="Actin-like ATPase domain"/>
    <property type="match status" value="2"/>
</dbReference>
<evidence type="ECO:0000256" key="2">
    <source>
        <dbReference type="ARBA" id="ARBA00019012"/>
    </source>
</evidence>
<evidence type="ECO:0000256" key="3">
    <source>
        <dbReference type="ARBA" id="ARBA00032446"/>
    </source>
</evidence>
<protein>
    <recommendedName>
        <fullName evidence="2">tRNA threonylcarbamoyladenosine biosynthesis protein TsaB</fullName>
    </recommendedName>
    <alternativeName>
        <fullName evidence="3">t(6)A37 threonylcarbamoyladenosine biosynthesis protein TsaB</fullName>
    </alternativeName>
</protein>